<dbReference type="HOGENOM" id="CLU_680634_0_0_1"/>
<dbReference type="KEGG" id="tps:THAPSDRAFT_7791"/>
<reference evidence="2 3" key="2">
    <citation type="journal article" date="2008" name="Nature">
        <title>The Phaeodactylum genome reveals the evolutionary history of diatom genomes.</title>
        <authorList>
            <person name="Bowler C."/>
            <person name="Allen A.E."/>
            <person name="Badger J.H."/>
            <person name="Grimwood J."/>
            <person name="Jabbari K."/>
            <person name="Kuo A."/>
            <person name="Maheswari U."/>
            <person name="Martens C."/>
            <person name="Maumus F."/>
            <person name="Otillar R.P."/>
            <person name="Rayko E."/>
            <person name="Salamov A."/>
            <person name="Vandepoele K."/>
            <person name="Beszteri B."/>
            <person name="Gruber A."/>
            <person name="Heijde M."/>
            <person name="Katinka M."/>
            <person name="Mock T."/>
            <person name="Valentin K."/>
            <person name="Verret F."/>
            <person name="Berges J.A."/>
            <person name="Brownlee C."/>
            <person name="Cadoret J.P."/>
            <person name="Chiovitti A."/>
            <person name="Choi C.J."/>
            <person name="Coesel S."/>
            <person name="De Martino A."/>
            <person name="Detter J.C."/>
            <person name="Durkin C."/>
            <person name="Falciatore A."/>
            <person name="Fournet J."/>
            <person name="Haruta M."/>
            <person name="Huysman M.J."/>
            <person name="Jenkins B.D."/>
            <person name="Jiroutova K."/>
            <person name="Jorgensen R.E."/>
            <person name="Joubert Y."/>
            <person name="Kaplan A."/>
            <person name="Kroger N."/>
            <person name="Kroth P.G."/>
            <person name="La Roche J."/>
            <person name="Lindquist E."/>
            <person name="Lommer M."/>
            <person name="Martin-Jezequel V."/>
            <person name="Lopez P.J."/>
            <person name="Lucas S."/>
            <person name="Mangogna M."/>
            <person name="McGinnis K."/>
            <person name="Medlin L.K."/>
            <person name="Montsant A."/>
            <person name="Oudot-Le Secq M.P."/>
            <person name="Napoli C."/>
            <person name="Obornik M."/>
            <person name="Parker M.S."/>
            <person name="Petit J.L."/>
            <person name="Porcel B.M."/>
            <person name="Poulsen N."/>
            <person name="Robison M."/>
            <person name="Rychlewski L."/>
            <person name="Rynearson T.A."/>
            <person name="Schmutz J."/>
            <person name="Shapiro H."/>
            <person name="Siaut M."/>
            <person name="Stanley M."/>
            <person name="Sussman M.R."/>
            <person name="Taylor A.R."/>
            <person name="Vardi A."/>
            <person name="von Dassow P."/>
            <person name="Vyverman W."/>
            <person name="Willis A."/>
            <person name="Wyrwicz L.S."/>
            <person name="Rokhsar D.S."/>
            <person name="Weissenbach J."/>
            <person name="Armbrust E.V."/>
            <person name="Green B.R."/>
            <person name="Van de Peer Y."/>
            <person name="Grigoriev I.V."/>
        </authorList>
    </citation>
    <scope>NUCLEOTIDE SEQUENCE [LARGE SCALE GENOMIC DNA]</scope>
    <source>
        <strain evidence="2 3">CCMP1335</strain>
    </source>
</reference>
<dbReference type="EMBL" id="CM000644">
    <property type="protein sequence ID" value="EED90988.1"/>
    <property type="molecule type" value="Genomic_DNA"/>
</dbReference>
<dbReference type="PaxDb" id="35128-Thaps7791"/>
<feature type="compositionally biased region" description="Low complexity" evidence="1">
    <location>
        <begin position="293"/>
        <end position="311"/>
    </location>
</feature>
<keyword evidence="3" id="KW-1185">Reference proteome</keyword>
<dbReference type="RefSeq" id="XP_002292137.1">
    <property type="nucleotide sequence ID" value="XM_002292101.1"/>
</dbReference>
<evidence type="ECO:0000313" key="3">
    <source>
        <dbReference type="Proteomes" id="UP000001449"/>
    </source>
</evidence>
<dbReference type="eggNOG" id="ENOG502QZ99">
    <property type="taxonomic scope" value="Eukaryota"/>
</dbReference>
<reference evidence="2 3" key="1">
    <citation type="journal article" date="2004" name="Science">
        <title>The genome of the diatom Thalassiosira pseudonana: ecology, evolution, and metabolism.</title>
        <authorList>
            <person name="Armbrust E.V."/>
            <person name="Berges J.A."/>
            <person name="Bowler C."/>
            <person name="Green B.R."/>
            <person name="Martinez D."/>
            <person name="Putnam N.H."/>
            <person name="Zhou S."/>
            <person name="Allen A.E."/>
            <person name="Apt K.E."/>
            <person name="Bechner M."/>
            <person name="Brzezinski M.A."/>
            <person name="Chaal B.K."/>
            <person name="Chiovitti A."/>
            <person name="Davis A.K."/>
            <person name="Demarest M.S."/>
            <person name="Detter J.C."/>
            <person name="Glavina T."/>
            <person name="Goodstein D."/>
            <person name="Hadi M.Z."/>
            <person name="Hellsten U."/>
            <person name="Hildebrand M."/>
            <person name="Jenkins B.D."/>
            <person name="Jurka J."/>
            <person name="Kapitonov V.V."/>
            <person name="Kroger N."/>
            <person name="Lau W.W."/>
            <person name="Lane T.W."/>
            <person name="Larimer F.W."/>
            <person name="Lippmeier J.C."/>
            <person name="Lucas S."/>
            <person name="Medina M."/>
            <person name="Montsant A."/>
            <person name="Obornik M."/>
            <person name="Parker M.S."/>
            <person name="Palenik B."/>
            <person name="Pazour G.J."/>
            <person name="Richardson P.M."/>
            <person name="Rynearson T.A."/>
            <person name="Saito M.A."/>
            <person name="Schwartz D.C."/>
            <person name="Thamatrakoln K."/>
            <person name="Valentin K."/>
            <person name="Vardi A."/>
            <person name="Wilkerson F.P."/>
            <person name="Rokhsar D.S."/>
        </authorList>
    </citation>
    <scope>NUCLEOTIDE SEQUENCE [LARGE SCALE GENOMIC DNA]</scope>
    <source>
        <strain evidence="2 3">CCMP1335</strain>
    </source>
</reference>
<dbReference type="InParanoid" id="B8C7I8"/>
<dbReference type="GeneID" id="7452370"/>
<accession>B8C7I8</accession>
<protein>
    <submittedName>
        <fullName evidence="2">Uncharacterized protein</fullName>
    </submittedName>
</protein>
<evidence type="ECO:0000313" key="2">
    <source>
        <dbReference type="EMBL" id="EED90988.1"/>
    </source>
</evidence>
<name>B8C7I8_THAPS</name>
<dbReference type="Proteomes" id="UP000001449">
    <property type="component" value="Chromosome 8"/>
</dbReference>
<dbReference type="AlphaFoldDB" id="B8C7I8"/>
<feature type="compositionally biased region" description="Basic and acidic residues" evidence="1">
    <location>
        <begin position="347"/>
        <end position="371"/>
    </location>
</feature>
<feature type="region of interest" description="Disordered" evidence="1">
    <location>
        <begin position="278"/>
        <end position="330"/>
    </location>
</feature>
<organism evidence="2 3">
    <name type="scientific">Thalassiosira pseudonana</name>
    <name type="common">Marine diatom</name>
    <name type="synonym">Cyclotella nana</name>
    <dbReference type="NCBI Taxonomy" id="35128"/>
    <lineage>
        <taxon>Eukaryota</taxon>
        <taxon>Sar</taxon>
        <taxon>Stramenopiles</taxon>
        <taxon>Ochrophyta</taxon>
        <taxon>Bacillariophyta</taxon>
        <taxon>Coscinodiscophyceae</taxon>
        <taxon>Thalassiosirophycidae</taxon>
        <taxon>Thalassiosirales</taxon>
        <taxon>Thalassiosiraceae</taxon>
        <taxon>Thalassiosira</taxon>
    </lineage>
</organism>
<proteinExistence type="predicted"/>
<sequence length="405" mass="45063">MPMQLNEVYSPTRDRNDQIITLRSEPIRKQLPQHEHQILHTVIVVERGEVERLEDESPYDALCYWRHCFEQYYQLLRYISLSSRTGIPPPLAAKVHRRNIGTATLDFFIGYNNPTCEVTSRRTLCAIDLLASCIVSYTTSGPHITATANKMEASQSQQTGGGDIQSIKIAFSNEQQQTSNANHYDPSTFEHKPRGPQLWAIVLTFAAMYYLWTRILGRSIPFFAPHGSARGGHRISSSSSSIIRGKGHSQAEMMAARERQQERLANAAKAREMVATAKGMDGGVGGGVRERGSVNINATNTTTSSKSTNISQLQQSNQHQALLKQKQQALEEKKKKQRALYLKQKALREKEEEERRKDEELGPGWRYREDPSAVTAANGVLGGMDPQAGSGGGGYKGKSCTRRGG</sequence>
<feature type="region of interest" description="Disordered" evidence="1">
    <location>
        <begin position="347"/>
        <end position="405"/>
    </location>
</feature>
<gene>
    <name evidence="2" type="ORF">THAPSDRAFT_7791</name>
</gene>
<evidence type="ECO:0000256" key="1">
    <source>
        <dbReference type="SAM" id="MobiDB-lite"/>
    </source>
</evidence>